<comment type="similarity">
    <text evidence="2 4">Belongs to the archaeal flagellin family.</text>
</comment>
<evidence type="ECO:0000313" key="7">
    <source>
        <dbReference type="Proteomes" id="UP000182829"/>
    </source>
</evidence>
<protein>
    <recommendedName>
        <fullName evidence="4">Flagellin</fullName>
    </recommendedName>
</protein>
<evidence type="ECO:0000256" key="2">
    <source>
        <dbReference type="ARBA" id="ARBA00010256"/>
    </source>
</evidence>
<dbReference type="Proteomes" id="UP000182829">
    <property type="component" value="Unassembled WGS sequence"/>
</dbReference>
<dbReference type="AlphaFoldDB" id="A0A1I3JKM0"/>
<sequence>MFERVTDEEERGQVGIGTLIVFIAMVLVAAIAAGVLINTAGLLQSQAVATGEESTAQVSNVVQVDSATGQVTEDANDEYDFDNGISFSVDDDSEWLNDDEPDVENFEVTVKNYDGDPIDEDNHEVDTGDFGLEDVAADEFNNDELITLTGETTVEIEFEDGTAAGDLDEDAEDTTELRLNSDHVDEYDEIAFVIESNGEDNDQIDLTLDDDAPDALADGVHDDVRQASIMVSLGPGADAVDLGAATFEFVGDQTVRGQADELEDLTIEDLEGDDVDNEVLDGDRNLQVHIDLAEDNDGFNTIDAGDSAEFRITTADGSQTVEVLMAPSTLTDDAISL</sequence>
<feature type="transmembrane region" description="Helical" evidence="5">
    <location>
        <begin position="12"/>
        <end position="37"/>
    </location>
</feature>
<dbReference type="PANTHER" id="PTHR35903">
    <property type="entry name" value="FLAGELLIN B1"/>
    <property type="match status" value="1"/>
</dbReference>
<keyword evidence="3 4" id="KW-0974">Archaeal flagellum</keyword>
<dbReference type="GO" id="GO:0097588">
    <property type="term" value="P:archaeal or bacterial-type flagellum-dependent cell motility"/>
    <property type="evidence" value="ECO:0007669"/>
    <property type="project" value="InterPro"/>
</dbReference>
<dbReference type="GO" id="GO:0005198">
    <property type="term" value="F:structural molecule activity"/>
    <property type="evidence" value="ECO:0007669"/>
    <property type="project" value="InterPro"/>
</dbReference>
<evidence type="ECO:0000256" key="3">
    <source>
        <dbReference type="ARBA" id="ARBA00022440"/>
    </source>
</evidence>
<evidence type="ECO:0000256" key="5">
    <source>
        <dbReference type="SAM" id="Phobius"/>
    </source>
</evidence>
<dbReference type="InterPro" id="IPR013373">
    <property type="entry name" value="Flagellin/pilin_N_arc"/>
</dbReference>
<organism evidence="6 7">
    <name type="scientific">Natronobacterium gregoryi</name>
    <dbReference type="NCBI Taxonomy" id="44930"/>
    <lineage>
        <taxon>Archaea</taxon>
        <taxon>Methanobacteriati</taxon>
        <taxon>Methanobacteriota</taxon>
        <taxon>Stenosarchaea group</taxon>
        <taxon>Halobacteria</taxon>
        <taxon>Halobacteriales</taxon>
        <taxon>Natrialbaceae</taxon>
        <taxon>Natronobacterium</taxon>
    </lineage>
</organism>
<evidence type="ECO:0000256" key="1">
    <source>
        <dbReference type="ARBA" id="ARBA00004618"/>
    </source>
</evidence>
<name>A0A1I3JKM0_9EURY</name>
<dbReference type="InterPro" id="IPR002774">
    <property type="entry name" value="Flagellin_arc-type"/>
</dbReference>
<dbReference type="RefSeq" id="WP_005577757.1">
    <property type="nucleotide sequence ID" value="NZ_FORO01000002.1"/>
</dbReference>
<reference evidence="6 7" key="1">
    <citation type="submission" date="2016-10" db="EMBL/GenBank/DDBJ databases">
        <authorList>
            <person name="de Groot N.N."/>
        </authorList>
    </citation>
    <scope>NUCLEOTIDE SEQUENCE [LARGE SCALE GENOMIC DNA]</scope>
    <source>
        <strain evidence="6 7">SP2</strain>
    </source>
</reference>
<dbReference type="Pfam" id="PF01917">
    <property type="entry name" value="Flagellin_arch-type"/>
    <property type="match status" value="1"/>
</dbReference>
<dbReference type="PANTHER" id="PTHR35903:SF1">
    <property type="entry name" value="FLAGELLIN B1"/>
    <property type="match status" value="1"/>
</dbReference>
<comment type="subcellular location">
    <subcellularLocation>
        <location evidence="1 4">Archaeal flagellum</location>
    </subcellularLocation>
</comment>
<dbReference type="OrthoDB" id="102632at2157"/>
<comment type="function">
    <text evidence="4">Flagellin is the subunit protein which polymerizes to form the filaments of archaeal flagella.</text>
</comment>
<dbReference type="EMBL" id="FORO01000002">
    <property type="protein sequence ID" value="SFI60817.1"/>
    <property type="molecule type" value="Genomic_DNA"/>
</dbReference>
<gene>
    <name evidence="6" type="ORF">SAMN05443661_102147</name>
</gene>
<evidence type="ECO:0000256" key="4">
    <source>
        <dbReference type="RuleBase" id="RU361282"/>
    </source>
</evidence>
<dbReference type="NCBIfam" id="TIGR02537">
    <property type="entry name" value="arch_flag_Nterm"/>
    <property type="match status" value="1"/>
</dbReference>
<dbReference type="GeneID" id="14209098"/>
<keyword evidence="5" id="KW-0472">Membrane</keyword>
<evidence type="ECO:0000313" key="6">
    <source>
        <dbReference type="EMBL" id="SFI60817.1"/>
    </source>
</evidence>
<keyword evidence="6" id="KW-0966">Cell projection</keyword>
<keyword evidence="6" id="KW-0282">Flagellum</keyword>
<keyword evidence="6" id="KW-0969">Cilium</keyword>
<keyword evidence="5" id="KW-1133">Transmembrane helix</keyword>
<keyword evidence="5" id="KW-0812">Transmembrane</keyword>
<dbReference type="GO" id="GO:0097589">
    <property type="term" value="C:archaeal-type flagellum"/>
    <property type="evidence" value="ECO:0007669"/>
    <property type="project" value="UniProtKB-SubCell"/>
</dbReference>
<accession>A0A1I3JKM0</accession>
<proteinExistence type="inferred from homology"/>